<reference evidence="2 3" key="1">
    <citation type="submission" date="2020-07" db="EMBL/GenBank/DDBJ databases">
        <title>Sequencing the genomes of 1000 actinobacteria strains.</title>
        <authorList>
            <person name="Klenk H.-P."/>
        </authorList>
    </citation>
    <scope>NUCLEOTIDE SEQUENCE [LARGE SCALE GENOMIC DNA]</scope>
    <source>
        <strain evidence="2 3">DSM 26474</strain>
    </source>
</reference>
<gene>
    <name evidence="2" type="ORF">BJ984_001900</name>
</gene>
<protein>
    <submittedName>
        <fullName evidence="2">Enterochelin esterase-like enzyme</fullName>
    </submittedName>
</protein>
<name>A0A852SPL7_9MICO</name>
<dbReference type="InterPro" id="IPR050583">
    <property type="entry name" value="Mycobacterial_A85_antigen"/>
</dbReference>
<keyword evidence="1" id="KW-0472">Membrane</keyword>
<accession>A0A852SPL7</accession>
<dbReference type="GO" id="GO:0016747">
    <property type="term" value="F:acyltransferase activity, transferring groups other than amino-acyl groups"/>
    <property type="evidence" value="ECO:0007669"/>
    <property type="project" value="TreeGrafter"/>
</dbReference>
<evidence type="ECO:0000256" key="1">
    <source>
        <dbReference type="SAM" id="Phobius"/>
    </source>
</evidence>
<feature type="transmembrane region" description="Helical" evidence="1">
    <location>
        <begin position="78"/>
        <end position="99"/>
    </location>
</feature>
<feature type="transmembrane region" description="Helical" evidence="1">
    <location>
        <begin position="44"/>
        <end position="66"/>
    </location>
</feature>
<dbReference type="AlphaFoldDB" id="A0A852SPL7"/>
<keyword evidence="1" id="KW-0812">Transmembrane</keyword>
<dbReference type="PANTHER" id="PTHR48098:SF1">
    <property type="entry name" value="DIACYLGLYCEROL ACYLTRANSFERASE_MYCOLYLTRANSFERASE AG85A"/>
    <property type="match status" value="1"/>
</dbReference>
<dbReference type="InterPro" id="IPR000801">
    <property type="entry name" value="Esterase-like"/>
</dbReference>
<dbReference type="PANTHER" id="PTHR48098">
    <property type="entry name" value="ENTEROCHELIN ESTERASE-RELATED"/>
    <property type="match status" value="1"/>
</dbReference>
<dbReference type="Proteomes" id="UP000549913">
    <property type="component" value="Unassembled WGS sequence"/>
</dbReference>
<dbReference type="EMBL" id="JACCBM010000001">
    <property type="protein sequence ID" value="NYD70742.1"/>
    <property type="molecule type" value="Genomic_DNA"/>
</dbReference>
<evidence type="ECO:0000313" key="2">
    <source>
        <dbReference type="EMBL" id="NYD70742.1"/>
    </source>
</evidence>
<dbReference type="Pfam" id="PF00756">
    <property type="entry name" value="Esterase"/>
    <property type="match status" value="1"/>
</dbReference>
<keyword evidence="3" id="KW-1185">Reference proteome</keyword>
<feature type="transmembrane region" description="Helical" evidence="1">
    <location>
        <begin position="12"/>
        <end position="32"/>
    </location>
</feature>
<dbReference type="SUPFAM" id="SSF53474">
    <property type="entry name" value="alpha/beta-Hydrolases"/>
    <property type="match status" value="1"/>
</dbReference>
<sequence>MNALLDIGIVSGPFVIVVYAVAAVAALLLVAVRPSTRWRRGRWIATAALALGVGALIGVGLTWLLSDTLNLFGAEFTLVVRVWIAVGFAGILLALVSLWRASRRRVIASLLAVLLFAGTTAMSINIDFGQYPTVRTALGISSIDGTLPIRPTASAGDAPTIESWAPPADMPTKGTAALTDIPGTVSGFTPRQAVVYLPPAALVANPPKLPVLIVMSGQPGTPEDPLVTDKLQQYLDAYASAHEGLAPIVVSPDQLGAPDRNPMCIDSTAGGNSATYLTVDVPNWIRGHLNVLDSPAGWGVGGLSQGGTCAIQLGAAHPELFSAILDASGELHPSLGDDATTIAKGFDGDAAAFAAAAPSAIMAANAPYTDMVAVFGVGSADTAYLPGIKTLYADAQAAGMTATYVESPGSAHDATSWSYVFDKGLTVIADDWGLNR</sequence>
<evidence type="ECO:0000313" key="3">
    <source>
        <dbReference type="Proteomes" id="UP000549913"/>
    </source>
</evidence>
<organism evidence="2 3">
    <name type="scientific">Herbiconiux flava</name>
    <dbReference type="NCBI Taxonomy" id="881268"/>
    <lineage>
        <taxon>Bacteria</taxon>
        <taxon>Bacillati</taxon>
        <taxon>Actinomycetota</taxon>
        <taxon>Actinomycetes</taxon>
        <taxon>Micrococcales</taxon>
        <taxon>Microbacteriaceae</taxon>
        <taxon>Herbiconiux</taxon>
    </lineage>
</organism>
<feature type="transmembrane region" description="Helical" evidence="1">
    <location>
        <begin position="106"/>
        <end position="126"/>
    </location>
</feature>
<dbReference type="RefSeq" id="WP_179547823.1">
    <property type="nucleotide sequence ID" value="NZ_BSEW01000001.1"/>
</dbReference>
<keyword evidence="1" id="KW-1133">Transmembrane helix</keyword>
<dbReference type="InterPro" id="IPR029058">
    <property type="entry name" value="AB_hydrolase_fold"/>
</dbReference>
<comment type="caution">
    <text evidence="2">The sequence shown here is derived from an EMBL/GenBank/DDBJ whole genome shotgun (WGS) entry which is preliminary data.</text>
</comment>
<dbReference type="Gene3D" id="3.40.50.1820">
    <property type="entry name" value="alpha/beta hydrolase"/>
    <property type="match status" value="1"/>
</dbReference>
<proteinExistence type="predicted"/>